<evidence type="ECO:0000313" key="2">
    <source>
        <dbReference type="Proteomes" id="UP000253831"/>
    </source>
</evidence>
<dbReference type="EMBL" id="QPGA01000002">
    <property type="protein sequence ID" value="RDE52162.1"/>
    <property type="molecule type" value="Genomic_DNA"/>
</dbReference>
<accession>A0A369XTS7</accession>
<sequence length="502" mass="53374">MPNPYFRKAPGDVLRASEWNELQVKAREEILGHRHTGNEDGSLIPRAAIEAGAIDGKLIDPAAEVSVKTLTTSGNLVVKGELAVNGKALLGDIADLLATVKGLQAEKLNRAGDTVINNLLVGGAFGIGTPTPTHRFHVVALNEVGLFESSGVTACLRLSTREGLEHRVEITNRPGGRLSLWNNGEDVFNITRDRNVGIGTITPGQKLMVQGNHNAGKDPDSGLVHGGQVAIKGNSPQLDFIDTDDNDWAIFVQGSKMHFVRQPWNYTDLVLGANGYVGMGTDNPKAKLSVVGTAMISDGTGYAVPQERMVSGSLTIGSTATSYGGGSGWNANTAGLMLETMANTEIAVHDGGSRVASLMYYEGDSANRITIGRDMGWGVSTMASAGPLIAEGNRVYPKIKAFRDQIVTNGGVDVVGQWKVNYAGEFVAVYECLVVLQGFSDLATGFTVGTHVASDAAIPQTVYIKLSGFDEKMAWGIAYCSESRKENEVDNRVMFTLVVFGA</sequence>
<reference evidence="1 2" key="1">
    <citation type="submission" date="2018-05" db="EMBL/GenBank/DDBJ databases">
        <title>Integrated omic analyses show evidence that a Ca. Accumulibacter phosphatis strain performs denitrification under micro-aerobic conditions.</title>
        <authorList>
            <person name="Camejo P.Y."/>
            <person name="Katherine M.D."/>
            <person name="Daniel N.R."/>
        </authorList>
    </citation>
    <scope>NUCLEOTIDE SEQUENCE [LARGE SCALE GENOMIC DNA]</scope>
    <source>
        <strain evidence="1">UW-LDO-IC</strain>
    </source>
</reference>
<comment type="caution">
    <text evidence="1">The sequence shown here is derived from an EMBL/GenBank/DDBJ whole genome shotgun (WGS) entry which is preliminary data.</text>
</comment>
<proteinExistence type="predicted"/>
<evidence type="ECO:0000313" key="1">
    <source>
        <dbReference type="EMBL" id="RDE52162.1"/>
    </source>
</evidence>
<dbReference type="AlphaFoldDB" id="A0A369XTS7"/>
<protein>
    <submittedName>
        <fullName evidence="1">Uncharacterized protein</fullName>
    </submittedName>
</protein>
<dbReference type="Proteomes" id="UP000253831">
    <property type="component" value="Unassembled WGS sequence"/>
</dbReference>
<name>A0A369XTS7_9PROT</name>
<organism evidence="1 2">
    <name type="scientific">Candidatus Accumulibacter meliphilus</name>
    <dbReference type="NCBI Taxonomy" id="2211374"/>
    <lineage>
        <taxon>Bacteria</taxon>
        <taxon>Pseudomonadati</taxon>
        <taxon>Pseudomonadota</taxon>
        <taxon>Betaproteobacteria</taxon>
        <taxon>Candidatus Accumulibacter</taxon>
    </lineage>
</organism>
<gene>
    <name evidence="1" type="ORF">DVS81_02725</name>
</gene>